<comment type="caution">
    <text evidence="2">The sequence shown here is derived from an EMBL/GenBank/DDBJ whole genome shotgun (WGS) entry which is preliminary data.</text>
</comment>
<evidence type="ECO:0000259" key="1">
    <source>
        <dbReference type="Pfam" id="PF01755"/>
    </source>
</evidence>
<feature type="domain" description="Glycosyl transferase family 25" evidence="1">
    <location>
        <begin position="2"/>
        <end position="187"/>
    </location>
</feature>
<organism evidence="2 3">
    <name type="scientific">Seminibacterium arietis</name>
    <dbReference type="NCBI Taxonomy" id="1173502"/>
    <lineage>
        <taxon>Bacteria</taxon>
        <taxon>Pseudomonadati</taxon>
        <taxon>Pseudomonadota</taxon>
        <taxon>Gammaproteobacteria</taxon>
        <taxon>Pasteurellales</taxon>
        <taxon>Pasteurellaceae</taxon>
        <taxon>Seminibacterium</taxon>
    </lineage>
</organism>
<dbReference type="EMBL" id="JBHTJN010000001">
    <property type="protein sequence ID" value="MFD0965449.1"/>
    <property type="molecule type" value="Genomic_DNA"/>
</dbReference>
<keyword evidence="3" id="KW-1185">Reference proteome</keyword>
<gene>
    <name evidence="2" type="ORF">ACFQ02_01020</name>
</gene>
<proteinExistence type="predicted"/>
<protein>
    <submittedName>
        <fullName evidence="2">Glycosyltransferase family 25 protein</fullName>
    </submittedName>
</protein>
<dbReference type="RefSeq" id="WP_380818167.1">
    <property type="nucleotide sequence ID" value="NZ_JBHTJN010000001.1"/>
</dbReference>
<dbReference type="InterPro" id="IPR002654">
    <property type="entry name" value="Glyco_trans_25"/>
</dbReference>
<name>A0ABW3I7R8_9PAST</name>
<accession>A0ABW3I7R8</accession>
<dbReference type="Pfam" id="PF01755">
    <property type="entry name" value="Glyco_transf_25"/>
    <property type="match status" value="1"/>
</dbReference>
<dbReference type="CDD" id="cd06532">
    <property type="entry name" value="Glyco_transf_25"/>
    <property type="match status" value="1"/>
</dbReference>
<reference evidence="3" key="1">
    <citation type="journal article" date="2019" name="Int. J. Syst. Evol. Microbiol.">
        <title>The Global Catalogue of Microorganisms (GCM) 10K type strain sequencing project: providing services to taxonomists for standard genome sequencing and annotation.</title>
        <authorList>
            <consortium name="The Broad Institute Genomics Platform"/>
            <consortium name="The Broad Institute Genome Sequencing Center for Infectious Disease"/>
            <person name="Wu L."/>
            <person name="Ma J."/>
        </authorList>
    </citation>
    <scope>NUCLEOTIDE SEQUENCE [LARGE SCALE GENOMIC DNA]</scope>
    <source>
        <strain evidence="3">CCUG 61707</strain>
    </source>
</reference>
<dbReference type="Proteomes" id="UP001596996">
    <property type="component" value="Unassembled WGS sequence"/>
</dbReference>
<evidence type="ECO:0000313" key="2">
    <source>
        <dbReference type="EMBL" id="MFD0965449.1"/>
    </source>
</evidence>
<evidence type="ECO:0000313" key="3">
    <source>
        <dbReference type="Proteomes" id="UP001596996"/>
    </source>
</evidence>
<sequence>MKKYLISLEKDLYRRQLFFSQSCTTDFILFNAINTMHENSEKLTALFDLDKFKKHYLREVTKGEIGCTLSHLSIYKIISEDDSINDDEYCLICEDDALFDINFEHSLNCILKSQINKDIILLGQSKIPSFSNVELEISYPITLPFLSRKISDTKYKYAYPYKNYFAGTVAYLIKKSAVNKIINDEHHIVPFWLADDYPLFGSYFKLDICVIRPLLAIENPTLTSNLEDLRGSYRDYFWKKLFKYPLKKILAIKRNLFYL</sequence>